<dbReference type="EMBL" id="CAVK010000072">
    <property type="protein sequence ID" value="CCW17294.1"/>
    <property type="molecule type" value="Genomic_DNA"/>
</dbReference>
<gene>
    <name evidence="1" type="ORF">EBBID32_16330</name>
</gene>
<sequence>MPNTAPLRQPEVRKSMGANVSVRIAVNGIRERDESSGIFSLFYFR</sequence>
<name>N1MKN5_9SPHN</name>
<reference evidence="2" key="2">
    <citation type="submission" date="2013-04" db="EMBL/GenBank/DDBJ databases">
        <title>Bisphenol A degrading Sphingobium sp. strain BiD32.</title>
        <authorList>
            <person name="Nielsen J.L."/>
            <person name="Zhou N.A."/>
            <person name="Kjeldal H."/>
        </authorList>
    </citation>
    <scope>NUCLEOTIDE SEQUENCE [LARGE SCALE GENOMIC DNA]</scope>
    <source>
        <strain evidence="2">BiD32</strain>
    </source>
</reference>
<evidence type="ECO:0000313" key="2">
    <source>
        <dbReference type="Proteomes" id="UP000013201"/>
    </source>
</evidence>
<protein>
    <submittedName>
        <fullName evidence="1">Uncharacterized protein</fullName>
    </submittedName>
</protein>
<keyword evidence="2" id="KW-1185">Reference proteome</keyword>
<reference evidence="1 2" key="1">
    <citation type="submission" date="2013-03" db="EMBL/GenBank/DDBJ databases">
        <authorList>
            <person name="Le V."/>
        </authorList>
    </citation>
    <scope>NUCLEOTIDE SEQUENCE [LARGE SCALE GENOMIC DNA]</scope>
    <source>
        <strain evidence="1 2">BiD32</strain>
    </source>
</reference>
<accession>N1MKN5</accession>
<comment type="caution">
    <text evidence="1">The sequence shown here is derived from an EMBL/GenBank/DDBJ whole genome shotgun (WGS) entry which is preliminary data.</text>
</comment>
<dbReference type="Proteomes" id="UP000013201">
    <property type="component" value="Unassembled WGS sequence"/>
</dbReference>
<organism evidence="1 2">
    <name type="scientific">Sphingobium indicum BiD32</name>
    <dbReference type="NCBI Taxonomy" id="1301087"/>
    <lineage>
        <taxon>Bacteria</taxon>
        <taxon>Pseudomonadati</taxon>
        <taxon>Pseudomonadota</taxon>
        <taxon>Alphaproteobacteria</taxon>
        <taxon>Sphingomonadales</taxon>
        <taxon>Sphingomonadaceae</taxon>
        <taxon>Sphingobium</taxon>
    </lineage>
</organism>
<proteinExistence type="predicted"/>
<evidence type="ECO:0000313" key="1">
    <source>
        <dbReference type="EMBL" id="CCW17294.1"/>
    </source>
</evidence>
<dbReference type="AlphaFoldDB" id="N1MKN5"/>